<dbReference type="AlphaFoldDB" id="A0A2P2IR19"/>
<dbReference type="EMBL" id="GGEC01003210">
    <property type="protein sequence ID" value="MBW83693.1"/>
    <property type="molecule type" value="Transcribed_RNA"/>
</dbReference>
<accession>A0A2P2IR19</accession>
<sequence length="67" mass="7648">MLKQRDRRHTNVDIRLRQTQVILSLISLHSLNISSSHRPSPQYLRINLEGASNGVTNCRHQSCAKTP</sequence>
<dbReference type="EMBL" id="GGEC01003209">
    <property type="protein sequence ID" value="MBW83692.1"/>
    <property type="molecule type" value="Transcribed_RNA"/>
</dbReference>
<organism evidence="1">
    <name type="scientific">Rhizophora mucronata</name>
    <name type="common">Asiatic mangrove</name>
    <dbReference type="NCBI Taxonomy" id="61149"/>
    <lineage>
        <taxon>Eukaryota</taxon>
        <taxon>Viridiplantae</taxon>
        <taxon>Streptophyta</taxon>
        <taxon>Embryophyta</taxon>
        <taxon>Tracheophyta</taxon>
        <taxon>Spermatophyta</taxon>
        <taxon>Magnoliopsida</taxon>
        <taxon>eudicotyledons</taxon>
        <taxon>Gunneridae</taxon>
        <taxon>Pentapetalae</taxon>
        <taxon>rosids</taxon>
        <taxon>fabids</taxon>
        <taxon>Malpighiales</taxon>
        <taxon>Rhizophoraceae</taxon>
        <taxon>Rhizophora</taxon>
    </lineage>
</organism>
<reference evidence="1" key="1">
    <citation type="submission" date="2018-02" db="EMBL/GenBank/DDBJ databases">
        <title>Rhizophora mucronata_Transcriptome.</title>
        <authorList>
            <person name="Meera S.P."/>
            <person name="Sreeshan A."/>
            <person name="Augustine A."/>
        </authorList>
    </citation>
    <scope>NUCLEOTIDE SEQUENCE</scope>
    <source>
        <tissue evidence="1">Leaf</tissue>
    </source>
</reference>
<proteinExistence type="predicted"/>
<name>A0A2P2IR19_RHIMU</name>
<evidence type="ECO:0000313" key="1">
    <source>
        <dbReference type="EMBL" id="MBW83692.1"/>
    </source>
</evidence>
<protein>
    <submittedName>
        <fullName evidence="1">Uncharacterized protein</fullName>
    </submittedName>
</protein>